<dbReference type="InterPro" id="IPR038594">
    <property type="entry name" value="SepF-like_sf"/>
</dbReference>
<organism evidence="6 7">
    <name type="scientific">Melghirimyces algeriensis</name>
    <dbReference type="NCBI Taxonomy" id="910412"/>
    <lineage>
        <taxon>Bacteria</taxon>
        <taxon>Bacillati</taxon>
        <taxon>Bacillota</taxon>
        <taxon>Bacilli</taxon>
        <taxon>Bacillales</taxon>
        <taxon>Thermoactinomycetaceae</taxon>
        <taxon>Melghirimyces</taxon>
    </lineage>
</organism>
<evidence type="ECO:0000256" key="2">
    <source>
        <dbReference type="ARBA" id="ARBA00023210"/>
    </source>
</evidence>
<sequence length="140" mass="15852">MNFMNRMMIFFGIGEEDEEQSQEYKETDGQPLDAQGRNNVVSLHAAQKQVRLMLSEPRSYEDVQNIADHLRNHRTTVVNLKRLPKDEACRVIDFLSGTVYALNGNINKLSPETIICSPSNVDIQGSISELISEDANDLLR</sequence>
<comment type="function">
    <text evidence="4 5">Cell division protein that is part of the divisome complex and is recruited early to the Z-ring. Probably stimulates Z-ring formation, perhaps through the cross-linking of FtsZ protofilaments. Its function overlaps with FtsA.</text>
</comment>
<keyword evidence="7" id="KW-1185">Reference proteome</keyword>
<dbReference type="InterPro" id="IPR023052">
    <property type="entry name" value="Cell_div_SepF"/>
</dbReference>
<protein>
    <recommendedName>
        <fullName evidence="5">Cell division protein SepF</fullName>
    </recommendedName>
</protein>
<dbReference type="InterPro" id="IPR007561">
    <property type="entry name" value="Cell_div_SepF/SepF-rel"/>
</dbReference>
<dbReference type="PANTHER" id="PTHR35798">
    <property type="entry name" value="CELL DIVISION PROTEIN SEPF"/>
    <property type="match status" value="1"/>
</dbReference>
<comment type="similarity">
    <text evidence="5">Belongs to the SepF family.</text>
</comment>
<dbReference type="PANTHER" id="PTHR35798:SF1">
    <property type="entry name" value="CELL DIVISION PROTEIN SEPF"/>
    <property type="match status" value="1"/>
</dbReference>
<evidence type="ECO:0000256" key="4">
    <source>
        <dbReference type="ARBA" id="ARBA00044936"/>
    </source>
</evidence>
<dbReference type="GO" id="GO:0000917">
    <property type="term" value="P:division septum assembly"/>
    <property type="evidence" value="ECO:0007669"/>
    <property type="project" value="UniProtKB-KW"/>
</dbReference>
<dbReference type="HAMAP" id="MF_01197">
    <property type="entry name" value="SepF"/>
    <property type="match status" value="1"/>
</dbReference>
<accession>A0A521BKU4</accession>
<evidence type="ECO:0000256" key="3">
    <source>
        <dbReference type="ARBA" id="ARBA00023306"/>
    </source>
</evidence>
<dbReference type="Proteomes" id="UP000315636">
    <property type="component" value="Unassembled WGS sequence"/>
</dbReference>
<evidence type="ECO:0000313" key="7">
    <source>
        <dbReference type="Proteomes" id="UP000315636"/>
    </source>
</evidence>
<dbReference type="Pfam" id="PF04472">
    <property type="entry name" value="SepF"/>
    <property type="match status" value="1"/>
</dbReference>
<evidence type="ECO:0000256" key="5">
    <source>
        <dbReference type="HAMAP-Rule" id="MF_01197"/>
    </source>
</evidence>
<dbReference type="GO" id="GO:0005737">
    <property type="term" value="C:cytoplasm"/>
    <property type="evidence" value="ECO:0007669"/>
    <property type="project" value="UniProtKB-SubCell"/>
</dbReference>
<proteinExistence type="inferred from homology"/>
<keyword evidence="2 5" id="KW-0717">Septation</keyword>
<comment type="subunit">
    <text evidence="5">Homodimer. Interacts with FtsZ.</text>
</comment>
<dbReference type="GO" id="GO:0043093">
    <property type="term" value="P:FtsZ-dependent cytokinesis"/>
    <property type="evidence" value="ECO:0007669"/>
    <property type="project" value="UniProtKB-UniRule"/>
</dbReference>
<name>A0A521BKU4_9BACL</name>
<keyword evidence="1 5" id="KW-0132">Cell division</keyword>
<dbReference type="Gene3D" id="3.30.110.150">
    <property type="entry name" value="SepF-like protein"/>
    <property type="match status" value="1"/>
</dbReference>
<dbReference type="EMBL" id="FXTI01000002">
    <property type="protein sequence ID" value="SMO47774.1"/>
    <property type="molecule type" value="Genomic_DNA"/>
</dbReference>
<keyword evidence="3 5" id="KW-0131">Cell cycle</keyword>
<evidence type="ECO:0000256" key="1">
    <source>
        <dbReference type="ARBA" id="ARBA00022618"/>
    </source>
</evidence>
<evidence type="ECO:0000313" key="6">
    <source>
        <dbReference type="EMBL" id="SMO47774.1"/>
    </source>
</evidence>
<dbReference type="OrthoDB" id="9815206at2"/>
<comment type="subcellular location">
    <subcellularLocation>
        <location evidence="5">Cytoplasm</location>
    </subcellularLocation>
    <text evidence="5">Localizes to the division site, in a FtsZ-dependent manner.</text>
</comment>
<reference evidence="6 7" key="1">
    <citation type="submission" date="2017-05" db="EMBL/GenBank/DDBJ databases">
        <authorList>
            <person name="Varghese N."/>
            <person name="Submissions S."/>
        </authorList>
    </citation>
    <scope>NUCLEOTIDE SEQUENCE [LARGE SCALE GENOMIC DNA]</scope>
    <source>
        <strain evidence="6 7">DSM 45474</strain>
    </source>
</reference>
<gene>
    <name evidence="5" type="primary">sepF</name>
    <name evidence="6" type="ORF">SAMN06264849_102179</name>
</gene>
<keyword evidence="5" id="KW-0963">Cytoplasm</keyword>
<dbReference type="AlphaFoldDB" id="A0A521BKU4"/>